<gene>
    <name evidence="2" type="ORF">Poli38472_001952</name>
</gene>
<dbReference type="CDD" id="cd00065">
    <property type="entry name" value="FYVE_like_SF"/>
    <property type="match status" value="1"/>
</dbReference>
<evidence type="ECO:0008006" key="4">
    <source>
        <dbReference type="Google" id="ProtNLM"/>
    </source>
</evidence>
<dbReference type="SUPFAM" id="SSF57903">
    <property type="entry name" value="FYVE/PHD zinc finger"/>
    <property type="match status" value="1"/>
</dbReference>
<organism evidence="2 3">
    <name type="scientific">Pythium oligandrum</name>
    <name type="common">Mycoparasitic fungus</name>
    <dbReference type="NCBI Taxonomy" id="41045"/>
    <lineage>
        <taxon>Eukaryota</taxon>
        <taxon>Sar</taxon>
        <taxon>Stramenopiles</taxon>
        <taxon>Oomycota</taxon>
        <taxon>Peronosporomycetes</taxon>
        <taxon>Pythiales</taxon>
        <taxon>Pythiaceae</taxon>
        <taxon>Pythium</taxon>
    </lineage>
</organism>
<protein>
    <recommendedName>
        <fullName evidence="4">FYVE-type domain-containing protein</fullName>
    </recommendedName>
</protein>
<proteinExistence type="predicted"/>
<dbReference type="SUPFAM" id="SSF55961">
    <property type="entry name" value="Bet v1-like"/>
    <property type="match status" value="1"/>
</dbReference>
<dbReference type="EMBL" id="SPLM01000001">
    <property type="protein sequence ID" value="TMW69796.1"/>
    <property type="molecule type" value="Genomic_DNA"/>
</dbReference>
<dbReference type="Gene3D" id="3.30.40.10">
    <property type="entry name" value="Zinc/RING finger domain, C3HC4 (zinc finger)"/>
    <property type="match status" value="1"/>
</dbReference>
<dbReference type="InterPro" id="IPR023393">
    <property type="entry name" value="START-like_dom_sf"/>
</dbReference>
<reference evidence="2" key="1">
    <citation type="submission" date="2019-03" db="EMBL/GenBank/DDBJ databases">
        <title>Long read genome sequence of the mycoparasitic Pythium oligandrum ATCC 38472 isolated from sugarbeet rhizosphere.</title>
        <authorList>
            <person name="Gaulin E."/>
        </authorList>
    </citation>
    <scope>NUCLEOTIDE SEQUENCE</scope>
    <source>
        <strain evidence="2">ATCC 38472_TT</strain>
    </source>
</reference>
<evidence type="ECO:0000313" key="2">
    <source>
        <dbReference type="EMBL" id="TMW69796.1"/>
    </source>
</evidence>
<keyword evidence="3" id="KW-1185">Reference proteome</keyword>
<dbReference type="Proteomes" id="UP000794436">
    <property type="component" value="Unassembled WGS sequence"/>
</dbReference>
<name>A0A8K1FNV2_PYTOL</name>
<feature type="region of interest" description="Disordered" evidence="1">
    <location>
        <begin position="392"/>
        <end position="418"/>
    </location>
</feature>
<dbReference type="AlphaFoldDB" id="A0A8K1FNV2"/>
<dbReference type="OrthoDB" id="103893at2759"/>
<dbReference type="PANTHER" id="PTHR13510:SF44">
    <property type="entry name" value="RABENOSYN-5"/>
    <property type="match status" value="1"/>
</dbReference>
<evidence type="ECO:0000313" key="3">
    <source>
        <dbReference type="Proteomes" id="UP000794436"/>
    </source>
</evidence>
<dbReference type="InterPro" id="IPR013083">
    <property type="entry name" value="Znf_RING/FYVE/PHD"/>
</dbReference>
<dbReference type="PANTHER" id="PTHR13510">
    <property type="entry name" value="FYVE-FINGER-CONTAINING RAB5 EFFECTOR PROTEIN RABENOSYN-5-RELATED"/>
    <property type="match status" value="1"/>
</dbReference>
<comment type="caution">
    <text evidence="2">The sequence shown here is derived from an EMBL/GenBank/DDBJ whole genome shotgun (WGS) entry which is preliminary data.</text>
</comment>
<accession>A0A8K1FNV2</accession>
<dbReference type="Gene3D" id="3.30.530.20">
    <property type="match status" value="1"/>
</dbReference>
<evidence type="ECO:0000256" key="1">
    <source>
        <dbReference type="SAM" id="MobiDB-lite"/>
    </source>
</evidence>
<sequence length="502" mass="56154">MKFPLPRNPFPPVQLSPEYVEQLELLIQSILDQTVTEYEQFVSIRNRVVDKTKWKHLKSRENMHVYRAVGDHSDDQHMNSHELLLDASSSSTMPVSRMNMKGGSRLLGVGSIVGSLSDFLYCAVSRTEDEMQLRTSYVPDECVDWRLLKTLSSATDDNPFKIHAIKYHVKAAPGASSMVVRPRDFVMLDCVGQMDLPNGERVGYIIYHSVEIPGCEPMEGMVRGQVSCSYILRSKPGNSIEVYMRSICEMGGNMNDSIAAVSIANALISHWKMPWGGQNKKLAWMLKQQRRKGAKKAPKTGKSDKCPLCTKSFSIMRSATSCELCRGQVCSSCLTVRKISHVRPARELVQISTGFCVNCITQASMFNATDIARQEFVSKGYDTMSRTTVSSSMSSAASTPSHHPYSMDSSSSDSWSVTPMSRMQEVDSNSIHIETVDDWEKTQLQPYSGESSVVSQPSPASMDPHKMHLLIQMNQLRLAAEQTYQITKENERAMNSNVQTID</sequence>
<dbReference type="InterPro" id="IPR052727">
    <property type="entry name" value="Rab4/Rab5_effector"/>
</dbReference>
<dbReference type="InterPro" id="IPR011011">
    <property type="entry name" value="Znf_FYVE_PHD"/>
</dbReference>